<accession>A0A7Y8Y5D6</accession>
<evidence type="ECO:0000313" key="2">
    <source>
        <dbReference type="Proteomes" id="UP000535020"/>
    </source>
</evidence>
<reference evidence="1 2" key="1">
    <citation type="submission" date="2020-07" db="EMBL/GenBank/DDBJ databases">
        <authorList>
            <person name="Sun Q."/>
        </authorList>
    </citation>
    <scope>NUCLEOTIDE SEQUENCE [LARGE SCALE GENOMIC DNA]</scope>
    <source>
        <strain evidence="1 2">MAH-1</strain>
    </source>
</reference>
<comment type="caution">
    <text evidence="1">The sequence shown here is derived from an EMBL/GenBank/DDBJ whole genome shotgun (WGS) entry which is preliminary data.</text>
</comment>
<organism evidence="1 2">
    <name type="scientific">Flavobacterium agri</name>
    <dbReference type="NCBI Taxonomy" id="2743471"/>
    <lineage>
        <taxon>Bacteria</taxon>
        <taxon>Pseudomonadati</taxon>
        <taxon>Bacteroidota</taxon>
        <taxon>Flavobacteriia</taxon>
        <taxon>Flavobacteriales</taxon>
        <taxon>Flavobacteriaceae</taxon>
        <taxon>Flavobacterium</taxon>
    </lineage>
</organism>
<dbReference type="RefSeq" id="WP_176007566.1">
    <property type="nucleotide sequence ID" value="NZ_JABWMI010000038.1"/>
</dbReference>
<name>A0A7Y8Y5D6_9FLAO</name>
<proteinExistence type="predicted"/>
<sequence length="123" mass="15006">MNYEEHYIFWRPKKLDKKYSSEIIFEEKDISYRFFNNSRLFKYKNLNKNGLYLIWSNKNHEKIDLIDNPHGLKSFPLDGDVFATYHILNDSVIQVDYKFVEWIKKVNEISKDSIFPKFLYSIH</sequence>
<dbReference type="Proteomes" id="UP000535020">
    <property type="component" value="Unassembled WGS sequence"/>
</dbReference>
<keyword evidence="2" id="KW-1185">Reference proteome</keyword>
<protein>
    <submittedName>
        <fullName evidence="1">Uncharacterized protein</fullName>
    </submittedName>
</protein>
<dbReference type="EMBL" id="JACBJI010000017">
    <property type="protein sequence ID" value="NYA72756.1"/>
    <property type="molecule type" value="Genomic_DNA"/>
</dbReference>
<evidence type="ECO:0000313" key="1">
    <source>
        <dbReference type="EMBL" id="NYA72756.1"/>
    </source>
</evidence>
<gene>
    <name evidence="1" type="ORF">HZF10_17645</name>
</gene>
<dbReference type="AlphaFoldDB" id="A0A7Y8Y5D6"/>